<feature type="region of interest" description="Disordered" evidence="1">
    <location>
        <begin position="101"/>
        <end position="130"/>
    </location>
</feature>
<evidence type="ECO:0000313" key="3">
    <source>
        <dbReference type="Proteomes" id="UP000816034"/>
    </source>
</evidence>
<sequence length="301" mass="33959">MDIQEHGNHMHVYPATTSGHNVISGVEAHQHENHMHVDPTTSGAKEAYGSMYSQVSPSCENISNRTVAGLNATQAASPHLESHYAAQNKLAQHFEIVDESTLAQKRTTKRVKTTPPSQQLNESSSHGGHEKMSSFGKIYAFEKSLFSDNCKFIENYYVLPANTERDRQKTMSQGKKNVCYEDTSRTGYSNNLISTCNTKYSSNQLESSQQSSEDPFLKNSQSFVCVEEDLSNFQRIPSTQSHHPTLLPPLDISHFTSMELQQFGFFLLPSNPEKTSVHTQETENLKNVINLCYDLIQRRHR</sequence>
<dbReference type="RefSeq" id="XP_044555744.1">
    <property type="nucleotide sequence ID" value="XM_044693162.1"/>
</dbReference>
<evidence type="ECO:0000256" key="1">
    <source>
        <dbReference type="SAM" id="MobiDB-lite"/>
    </source>
</evidence>
<gene>
    <name evidence="2" type="ORF">C9374_003614</name>
</gene>
<keyword evidence="3" id="KW-1185">Reference proteome</keyword>
<comment type="caution">
    <text evidence="2">The sequence shown here is derived from an EMBL/GenBank/DDBJ whole genome shotgun (WGS) entry which is preliminary data.</text>
</comment>
<accession>A0AA88KYB3</accession>
<proteinExistence type="predicted"/>
<dbReference type="AlphaFoldDB" id="A0AA88KYB3"/>
<dbReference type="Proteomes" id="UP000816034">
    <property type="component" value="Unassembled WGS sequence"/>
</dbReference>
<name>A0AA88KYB3_NAELO</name>
<reference evidence="2 3" key="1">
    <citation type="journal article" date="2018" name="BMC Genomics">
        <title>The genome of Naegleria lovaniensis, the basis for a comparative approach to unravel pathogenicity factors of the human pathogenic amoeba N. fowleri.</title>
        <authorList>
            <person name="Liechti N."/>
            <person name="Schurch N."/>
            <person name="Bruggmann R."/>
            <person name="Wittwer M."/>
        </authorList>
    </citation>
    <scope>NUCLEOTIDE SEQUENCE [LARGE SCALE GENOMIC DNA]</scope>
    <source>
        <strain evidence="2 3">ATCC 30569</strain>
    </source>
</reference>
<evidence type="ECO:0000313" key="2">
    <source>
        <dbReference type="EMBL" id="KAG2393850.1"/>
    </source>
</evidence>
<feature type="compositionally biased region" description="Polar residues" evidence="1">
    <location>
        <begin position="115"/>
        <end position="126"/>
    </location>
</feature>
<organism evidence="2 3">
    <name type="scientific">Naegleria lovaniensis</name>
    <name type="common">Amoeba</name>
    <dbReference type="NCBI Taxonomy" id="51637"/>
    <lineage>
        <taxon>Eukaryota</taxon>
        <taxon>Discoba</taxon>
        <taxon>Heterolobosea</taxon>
        <taxon>Tetramitia</taxon>
        <taxon>Eutetramitia</taxon>
        <taxon>Vahlkampfiidae</taxon>
        <taxon>Naegleria</taxon>
    </lineage>
</organism>
<dbReference type="EMBL" id="PYSW02000001">
    <property type="protein sequence ID" value="KAG2393850.1"/>
    <property type="molecule type" value="Genomic_DNA"/>
</dbReference>
<dbReference type="GeneID" id="68096069"/>
<protein>
    <submittedName>
        <fullName evidence="2">Uncharacterized protein</fullName>
    </submittedName>
</protein>